<evidence type="ECO:0000313" key="3">
    <source>
        <dbReference type="Proteomes" id="UP000008694"/>
    </source>
</evidence>
<sequence>MKLTNGKGIIPEMSVEISPVPVVRNGNANIHITGLAKSDVPHGLTVTIILDVNGRVVSARTYPICDDDVTPCDIVPGGHFEIYLLNIFNAQETRTAVQYQVTVKIDKDLTERMMCIVSIVSLTS</sequence>
<dbReference type="InterPro" id="IPR003172">
    <property type="entry name" value="ML_dom"/>
</dbReference>
<dbReference type="AlphaFoldDB" id="D7L862"/>
<organism evidence="3">
    <name type="scientific">Arabidopsis lyrata subsp. lyrata</name>
    <name type="common">Lyre-leaved rock-cress</name>
    <dbReference type="NCBI Taxonomy" id="81972"/>
    <lineage>
        <taxon>Eukaryota</taxon>
        <taxon>Viridiplantae</taxon>
        <taxon>Streptophyta</taxon>
        <taxon>Embryophyta</taxon>
        <taxon>Tracheophyta</taxon>
        <taxon>Spermatophyta</taxon>
        <taxon>Magnoliopsida</taxon>
        <taxon>eudicotyledons</taxon>
        <taxon>Gunneridae</taxon>
        <taxon>Pentapetalae</taxon>
        <taxon>rosids</taxon>
        <taxon>malvids</taxon>
        <taxon>Brassicales</taxon>
        <taxon>Brassicaceae</taxon>
        <taxon>Camelineae</taxon>
        <taxon>Arabidopsis</taxon>
    </lineage>
</organism>
<name>D7L862_ARALL</name>
<dbReference type="EMBL" id="GL348715">
    <property type="protein sequence ID" value="EFH62330.1"/>
    <property type="molecule type" value="Genomic_DNA"/>
</dbReference>
<evidence type="ECO:0000313" key="2">
    <source>
        <dbReference type="EMBL" id="EFH62330.1"/>
    </source>
</evidence>
<proteinExistence type="predicted"/>
<dbReference type="Proteomes" id="UP000008694">
    <property type="component" value="Unassembled WGS sequence"/>
</dbReference>
<accession>D7L862</accession>
<gene>
    <name evidence="2" type="ORF">ARALYDRAFT_343288</name>
</gene>
<evidence type="ECO:0000259" key="1">
    <source>
        <dbReference type="SMART" id="SM00737"/>
    </source>
</evidence>
<dbReference type="Pfam" id="PF02221">
    <property type="entry name" value="E1_DerP2_DerF2"/>
    <property type="match status" value="1"/>
</dbReference>
<dbReference type="HOGENOM" id="CLU_2007028_0_0_1"/>
<protein>
    <recommendedName>
        <fullName evidence="1">MD-2-related lipid-recognition domain-containing protein</fullName>
    </recommendedName>
</protein>
<feature type="domain" description="MD-2-related lipid-recognition" evidence="1">
    <location>
        <begin position="3"/>
        <end position="120"/>
    </location>
</feature>
<dbReference type="Gene3D" id="2.60.40.770">
    <property type="match status" value="1"/>
</dbReference>
<dbReference type="Gramene" id="fgenesh1_pg.C_scaffold_3003051">
    <property type="protein sequence ID" value="fgenesh1_pg.C_scaffold_3003051"/>
    <property type="gene ID" value="fgenesh1_pg.C_scaffold_3003051"/>
</dbReference>
<reference evidence="3" key="1">
    <citation type="journal article" date="2011" name="Nat. Genet.">
        <title>The Arabidopsis lyrata genome sequence and the basis of rapid genome size change.</title>
        <authorList>
            <person name="Hu T.T."/>
            <person name="Pattyn P."/>
            <person name="Bakker E.G."/>
            <person name="Cao J."/>
            <person name="Cheng J.-F."/>
            <person name="Clark R.M."/>
            <person name="Fahlgren N."/>
            <person name="Fawcett J.A."/>
            <person name="Grimwood J."/>
            <person name="Gundlach H."/>
            <person name="Haberer G."/>
            <person name="Hollister J.D."/>
            <person name="Ossowski S."/>
            <person name="Ottilar R.P."/>
            <person name="Salamov A.A."/>
            <person name="Schneeberger K."/>
            <person name="Spannagl M."/>
            <person name="Wang X."/>
            <person name="Yang L."/>
            <person name="Nasrallah M.E."/>
            <person name="Bergelson J."/>
            <person name="Carrington J.C."/>
            <person name="Gaut B.S."/>
            <person name="Schmutz J."/>
            <person name="Mayer K.F.X."/>
            <person name="Van de Peer Y."/>
            <person name="Grigoriev I.V."/>
            <person name="Nordborg M."/>
            <person name="Weigel D."/>
            <person name="Guo Y.-L."/>
        </authorList>
    </citation>
    <scope>NUCLEOTIDE SEQUENCE [LARGE SCALE GENOMIC DNA]</scope>
    <source>
        <strain evidence="3">cv. MN47</strain>
    </source>
</reference>
<keyword evidence="3" id="KW-1185">Reference proteome</keyword>
<dbReference type="SMART" id="SM00737">
    <property type="entry name" value="ML"/>
    <property type="match status" value="1"/>
</dbReference>